<proteinExistence type="predicted"/>
<organism evidence="2 3">
    <name type="scientific">Urinicoccus massiliensis</name>
    <dbReference type="NCBI Taxonomy" id="1723382"/>
    <lineage>
        <taxon>Bacteria</taxon>
        <taxon>Bacillati</taxon>
        <taxon>Bacillota</taxon>
        <taxon>Tissierellia</taxon>
        <taxon>Tissierellales</taxon>
        <taxon>Peptoniphilaceae</taxon>
        <taxon>Urinicoccus</taxon>
    </lineage>
</organism>
<evidence type="ECO:0000256" key="1">
    <source>
        <dbReference type="SAM" id="MobiDB-lite"/>
    </source>
</evidence>
<dbReference type="EMBL" id="CAACYI010000001">
    <property type="protein sequence ID" value="VFB16705.1"/>
    <property type="molecule type" value="Genomic_DNA"/>
</dbReference>
<gene>
    <name evidence="2" type="ORF">NCTC13150_01257</name>
</gene>
<dbReference type="Proteomes" id="UP000377798">
    <property type="component" value="Unassembled WGS sequence"/>
</dbReference>
<accession>A0A8H2QTB4</accession>
<keyword evidence="3" id="KW-1185">Reference proteome</keyword>
<evidence type="ECO:0000313" key="2">
    <source>
        <dbReference type="EMBL" id="VFB16705.1"/>
    </source>
</evidence>
<reference evidence="2 3" key="1">
    <citation type="submission" date="2019-02" db="EMBL/GenBank/DDBJ databases">
        <authorList>
            <consortium name="Pathogen Informatics"/>
        </authorList>
    </citation>
    <scope>NUCLEOTIDE SEQUENCE [LARGE SCALE GENOMIC DNA]</scope>
    <source>
        <strain evidence="2 3">3012STDY7089603</strain>
    </source>
</reference>
<dbReference type="AlphaFoldDB" id="A0A8H2QTB4"/>
<feature type="region of interest" description="Disordered" evidence="1">
    <location>
        <begin position="1"/>
        <end position="23"/>
    </location>
</feature>
<evidence type="ECO:0000313" key="3">
    <source>
        <dbReference type="Proteomes" id="UP000377798"/>
    </source>
</evidence>
<comment type="caution">
    <text evidence="2">The sequence shown here is derived from an EMBL/GenBank/DDBJ whole genome shotgun (WGS) entry which is preliminary data.</text>
</comment>
<sequence>MVEKKTSEAQRRASKEWKKRNPEHARYLSVRSAARTFSRKYAKNREEVEELLTIFDTENINRQN</sequence>
<name>A0A8H2QTB4_9FIRM</name>
<protein>
    <submittedName>
        <fullName evidence="2">Uncharacterized protein</fullName>
    </submittedName>
</protein>